<gene>
    <name evidence="1" type="ORF">GCM10017581_009850</name>
</gene>
<reference evidence="1" key="1">
    <citation type="journal article" date="2014" name="Int. J. Syst. Evol. Microbiol.">
        <title>Complete genome sequence of Corynebacterium casei LMG S-19264T (=DSM 44701T), isolated from a smear-ripened cheese.</title>
        <authorList>
            <consortium name="US DOE Joint Genome Institute (JGI-PGF)"/>
            <person name="Walter F."/>
            <person name="Albersmeier A."/>
            <person name="Kalinowski J."/>
            <person name="Ruckert C."/>
        </authorList>
    </citation>
    <scope>NUCLEOTIDE SEQUENCE</scope>
    <source>
        <strain evidence="1">VKM Ac-1321</strain>
    </source>
</reference>
<name>A0A9W6NIV5_9ACTN</name>
<sequence>MDSSLAAEATDVVKVYGNGDNAHCLAGQRVACARALAGRPQVVFAVVSALANLGA</sequence>
<protein>
    <submittedName>
        <fullName evidence="1">Uncharacterized protein</fullName>
    </submittedName>
</protein>
<evidence type="ECO:0000313" key="1">
    <source>
        <dbReference type="EMBL" id="GLK99244.1"/>
    </source>
</evidence>
<organism evidence="1 2">
    <name type="scientific">Dactylosporangium matsuzakiense</name>
    <dbReference type="NCBI Taxonomy" id="53360"/>
    <lineage>
        <taxon>Bacteria</taxon>
        <taxon>Bacillati</taxon>
        <taxon>Actinomycetota</taxon>
        <taxon>Actinomycetes</taxon>
        <taxon>Micromonosporales</taxon>
        <taxon>Micromonosporaceae</taxon>
        <taxon>Dactylosporangium</taxon>
    </lineage>
</organism>
<accession>A0A9W6NIV5</accession>
<dbReference type="Proteomes" id="UP001143480">
    <property type="component" value="Unassembled WGS sequence"/>
</dbReference>
<keyword evidence="2" id="KW-1185">Reference proteome</keyword>
<comment type="caution">
    <text evidence="1">The sequence shown here is derived from an EMBL/GenBank/DDBJ whole genome shotgun (WGS) entry which is preliminary data.</text>
</comment>
<dbReference type="RefSeq" id="WP_271188905.1">
    <property type="nucleotide sequence ID" value="NZ_BSFP01000003.1"/>
</dbReference>
<evidence type="ECO:0000313" key="2">
    <source>
        <dbReference type="Proteomes" id="UP001143480"/>
    </source>
</evidence>
<dbReference type="AlphaFoldDB" id="A0A9W6NIV5"/>
<proteinExistence type="predicted"/>
<reference evidence="1" key="2">
    <citation type="submission" date="2023-01" db="EMBL/GenBank/DDBJ databases">
        <authorList>
            <person name="Sun Q."/>
            <person name="Evtushenko L."/>
        </authorList>
    </citation>
    <scope>NUCLEOTIDE SEQUENCE</scope>
    <source>
        <strain evidence="1">VKM Ac-1321</strain>
    </source>
</reference>
<dbReference type="EMBL" id="BSFP01000003">
    <property type="protein sequence ID" value="GLK99244.1"/>
    <property type="molecule type" value="Genomic_DNA"/>
</dbReference>